<dbReference type="AlphaFoldDB" id="A0AAN7CJV0"/>
<dbReference type="EMBL" id="MU857822">
    <property type="protein sequence ID" value="KAK4243389.1"/>
    <property type="molecule type" value="Genomic_DNA"/>
</dbReference>
<feature type="region of interest" description="Disordered" evidence="1">
    <location>
        <begin position="94"/>
        <end position="129"/>
    </location>
</feature>
<dbReference type="PANTHER" id="PTHR24347">
    <property type="entry name" value="SERINE/THREONINE-PROTEIN KINASE"/>
    <property type="match status" value="1"/>
</dbReference>
<protein>
    <recommendedName>
        <fullName evidence="2">Protein kinase domain-containing protein</fullName>
    </recommendedName>
</protein>
<sequence>MAVPEQMLSALDHLVYNYMCHRDVKPENTLYWENRDSCTFQLADLGLTNHGLLATTKSGTSYYAAPELYPEYGQSAQLPVAHFDGCGLSKSRAQVSPITAAPPARLTPRPAHAREPRSEPGSGCSGRRV</sequence>
<evidence type="ECO:0000259" key="2">
    <source>
        <dbReference type="PROSITE" id="PS50011"/>
    </source>
</evidence>
<keyword evidence="4" id="KW-1185">Reference proteome</keyword>
<dbReference type="InterPro" id="IPR000719">
    <property type="entry name" value="Prot_kinase_dom"/>
</dbReference>
<feature type="domain" description="Protein kinase" evidence="2">
    <location>
        <begin position="1"/>
        <end position="129"/>
    </location>
</feature>
<dbReference type="Proteomes" id="UP001303647">
    <property type="component" value="Unassembled WGS sequence"/>
</dbReference>
<dbReference type="PROSITE" id="PS00108">
    <property type="entry name" value="PROTEIN_KINASE_ST"/>
    <property type="match status" value="1"/>
</dbReference>
<dbReference type="Pfam" id="PF00069">
    <property type="entry name" value="Pkinase"/>
    <property type="match status" value="1"/>
</dbReference>
<reference evidence="3" key="1">
    <citation type="journal article" date="2023" name="Mol. Phylogenet. Evol.">
        <title>Genome-scale phylogeny and comparative genomics of the fungal order Sordariales.</title>
        <authorList>
            <person name="Hensen N."/>
            <person name="Bonometti L."/>
            <person name="Westerberg I."/>
            <person name="Brannstrom I.O."/>
            <person name="Guillou S."/>
            <person name="Cros-Aarteil S."/>
            <person name="Calhoun S."/>
            <person name="Haridas S."/>
            <person name="Kuo A."/>
            <person name="Mondo S."/>
            <person name="Pangilinan J."/>
            <person name="Riley R."/>
            <person name="LaButti K."/>
            <person name="Andreopoulos B."/>
            <person name="Lipzen A."/>
            <person name="Chen C."/>
            <person name="Yan M."/>
            <person name="Daum C."/>
            <person name="Ng V."/>
            <person name="Clum A."/>
            <person name="Steindorff A."/>
            <person name="Ohm R.A."/>
            <person name="Martin F."/>
            <person name="Silar P."/>
            <person name="Natvig D.O."/>
            <person name="Lalanne C."/>
            <person name="Gautier V."/>
            <person name="Ament-Velasquez S.L."/>
            <person name="Kruys A."/>
            <person name="Hutchinson M.I."/>
            <person name="Powell A.J."/>
            <person name="Barry K."/>
            <person name="Miller A.N."/>
            <person name="Grigoriev I.V."/>
            <person name="Debuchy R."/>
            <person name="Gladieux P."/>
            <person name="Hiltunen Thoren M."/>
            <person name="Johannesson H."/>
        </authorList>
    </citation>
    <scope>NUCLEOTIDE SEQUENCE</scope>
    <source>
        <strain evidence="3">CBS 359.72</strain>
    </source>
</reference>
<accession>A0AAN7CJV0</accession>
<dbReference type="InterPro" id="IPR008271">
    <property type="entry name" value="Ser/Thr_kinase_AS"/>
</dbReference>
<dbReference type="GO" id="GO:0005524">
    <property type="term" value="F:ATP binding"/>
    <property type="evidence" value="ECO:0007669"/>
    <property type="project" value="InterPro"/>
</dbReference>
<evidence type="ECO:0000313" key="4">
    <source>
        <dbReference type="Proteomes" id="UP001303647"/>
    </source>
</evidence>
<dbReference type="GO" id="GO:0004672">
    <property type="term" value="F:protein kinase activity"/>
    <property type="evidence" value="ECO:0007669"/>
    <property type="project" value="InterPro"/>
</dbReference>
<dbReference type="Gene3D" id="1.10.510.10">
    <property type="entry name" value="Transferase(Phosphotransferase) domain 1"/>
    <property type="match status" value="1"/>
</dbReference>
<comment type="caution">
    <text evidence="3">The sequence shown here is derived from an EMBL/GenBank/DDBJ whole genome shotgun (WGS) entry which is preliminary data.</text>
</comment>
<feature type="compositionally biased region" description="Low complexity" evidence="1">
    <location>
        <begin position="97"/>
        <end position="110"/>
    </location>
</feature>
<organism evidence="3 4">
    <name type="scientific">Corynascus novoguineensis</name>
    <dbReference type="NCBI Taxonomy" id="1126955"/>
    <lineage>
        <taxon>Eukaryota</taxon>
        <taxon>Fungi</taxon>
        <taxon>Dikarya</taxon>
        <taxon>Ascomycota</taxon>
        <taxon>Pezizomycotina</taxon>
        <taxon>Sordariomycetes</taxon>
        <taxon>Sordariomycetidae</taxon>
        <taxon>Sordariales</taxon>
        <taxon>Chaetomiaceae</taxon>
        <taxon>Corynascus</taxon>
    </lineage>
</organism>
<evidence type="ECO:0000313" key="3">
    <source>
        <dbReference type="EMBL" id="KAK4243389.1"/>
    </source>
</evidence>
<dbReference type="SUPFAM" id="SSF56112">
    <property type="entry name" value="Protein kinase-like (PK-like)"/>
    <property type="match status" value="1"/>
</dbReference>
<evidence type="ECO:0000256" key="1">
    <source>
        <dbReference type="SAM" id="MobiDB-lite"/>
    </source>
</evidence>
<gene>
    <name evidence="3" type="ORF">C7999DRAFT_36280</name>
</gene>
<dbReference type="PROSITE" id="PS50011">
    <property type="entry name" value="PROTEIN_KINASE_DOM"/>
    <property type="match status" value="1"/>
</dbReference>
<proteinExistence type="predicted"/>
<reference evidence="3" key="2">
    <citation type="submission" date="2023-05" db="EMBL/GenBank/DDBJ databases">
        <authorList>
            <consortium name="Lawrence Berkeley National Laboratory"/>
            <person name="Steindorff A."/>
            <person name="Hensen N."/>
            <person name="Bonometti L."/>
            <person name="Westerberg I."/>
            <person name="Brannstrom I.O."/>
            <person name="Guillou S."/>
            <person name="Cros-Aarteil S."/>
            <person name="Calhoun S."/>
            <person name="Haridas S."/>
            <person name="Kuo A."/>
            <person name="Mondo S."/>
            <person name="Pangilinan J."/>
            <person name="Riley R."/>
            <person name="Labutti K."/>
            <person name="Andreopoulos B."/>
            <person name="Lipzen A."/>
            <person name="Chen C."/>
            <person name="Yanf M."/>
            <person name="Daum C."/>
            <person name="Ng V."/>
            <person name="Clum A."/>
            <person name="Ohm R."/>
            <person name="Martin F."/>
            <person name="Silar P."/>
            <person name="Natvig D."/>
            <person name="Lalanne C."/>
            <person name="Gautier V."/>
            <person name="Ament-Velasquez S.L."/>
            <person name="Kruys A."/>
            <person name="Hutchinson M.I."/>
            <person name="Powell A.J."/>
            <person name="Barry K."/>
            <person name="Miller A.N."/>
            <person name="Grigoriev I.V."/>
            <person name="Debuchy R."/>
            <person name="Gladieux P."/>
            <person name="Thoren M.H."/>
            <person name="Johannesson H."/>
        </authorList>
    </citation>
    <scope>NUCLEOTIDE SEQUENCE</scope>
    <source>
        <strain evidence="3">CBS 359.72</strain>
    </source>
</reference>
<dbReference type="InterPro" id="IPR011009">
    <property type="entry name" value="Kinase-like_dom_sf"/>
</dbReference>
<name>A0AAN7CJV0_9PEZI</name>